<sequence length="374" mass="40469">METAATSTQYGWNAPETPTDLRHVVLFGSEGAITRTSLDDAIERELGTFAPDAVAVPGWSSATALAITRWAVKHSIPVIAMSESNAWDFSRNPATEYLKQRIAEYFSAGLCTSDGQAAYLLALGLPADAIFRGYNAVDNDYFAREAARAKGSAMPAGDHGQLPEAARGRYFLASCRFIAKKNLGRMLEAYALFRRDRRDDASDWPLILLGDGELRPALEKQRKLLRLETHVHLPGFRQYEELPAYYGSAGCFVHASTTEQWGLVVNEAMAAGLPVIVSDRSGCCPVLVRDGINGYSFAPDDVAALVDAMRSIAAQPEDEAMRRASRALIAEWGPDRFGRGIAAAAEYAAGAPTARPSLIARAAMALAVARTPLR</sequence>
<dbReference type="EMBL" id="JBDIME010000044">
    <property type="protein sequence ID" value="MEN2793330.1"/>
    <property type="molecule type" value="Genomic_DNA"/>
</dbReference>
<name>A0ABU9YBY9_9SPHN</name>
<evidence type="ECO:0000259" key="1">
    <source>
        <dbReference type="Pfam" id="PF00534"/>
    </source>
</evidence>
<organism evidence="2 3">
    <name type="scientific">Sphingomonas oligophenolica</name>
    <dbReference type="NCBI Taxonomy" id="301154"/>
    <lineage>
        <taxon>Bacteria</taxon>
        <taxon>Pseudomonadati</taxon>
        <taxon>Pseudomonadota</taxon>
        <taxon>Alphaproteobacteria</taxon>
        <taxon>Sphingomonadales</taxon>
        <taxon>Sphingomonadaceae</taxon>
        <taxon>Sphingomonas</taxon>
    </lineage>
</organism>
<dbReference type="InterPro" id="IPR001296">
    <property type="entry name" value="Glyco_trans_1"/>
</dbReference>
<proteinExistence type="predicted"/>
<gene>
    <name evidence="2" type="ORF">ABC974_27165</name>
</gene>
<comment type="caution">
    <text evidence="2">The sequence shown here is derived from an EMBL/GenBank/DDBJ whole genome shotgun (WGS) entry which is preliminary data.</text>
</comment>
<dbReference type="RefSeq" id="WP_343888706.1">
    <property type="nucleotide sequence ID" value="NZ_BAAAEH010000011.1"/>
</dbReference>
<dbReference type="GO" id="GO:0016757">
    <property type="term" value="F:glycosyltransferase activity"/>
    <property type="evidence" value="ECO:0007669"/>
    <property type="project" value="UniProtKB-KW"/>
</dbReference>
<dbReference type="InterPro" id="IPR050194">
    <property type="entry name" value="Glycosyltransferase_grp1"/>
</dbReference>
<dbReference type="EC" id="2.4.-.-" evidence="2"/>
<reference evidence="2 3" key="1">
    <citation type="submission" date="2024-05" db="EMBL/GenBank/DDBJ databases">
        <authorList>
            <person name="Liu Q."/>
            <person name="Xin Y.-H."/>
        </authorList>
    </citation>
    <scope>NUCLEOTIDE SEQUENCE [LARGE SCALE GENOMIC DNA]</scope>
    <source>
        <strain evidence="2 3">CGMCC 1.10181</strain>
    </source>
</reference>
<dbReference type="PANTHER" id="PTHR45947:SF3">
    <property type="entry name" value="SULFOQUINOVOSYL TRANSFERASE SQD2"/>
    <property type="match status" value="1"/>
</dbReference>
<evidence type="ECO:0000313" key="3">
    <source>
        <dbReference type="Proteomes" id="UP001419910"/>
    </source>
</evidence>
<keyword evidence="2" id="KW-0328">Glycosyltransferase</keyword>
<keyword evidence="3" id="KW-1185">Reference proteome</keyword>
<dbReference type="CDD" id="cd03801">
    <property type="entry name" value="GT4_PimA-like"/>
    <property type="match status" value="1"/>
</dbReference>
<dbReference type="Gene3D" id="3.40.50.2000">
    <property type="entry name" value="Glycogen Phosphorylase B"/>
    <property type="match status" value="2"/>
</dbReference>
<keyword evidence="2" id="KW-0808">Transferase</keyword>
<evidence type="ECO:0000313" key="2">
    <source>
        <dbReference type="EMBL" id="MEN2793330.1"/>
    </source>
</evidence>
<dbReference type="Pfam" id="PF00534">
    <property type="entry name" value="Glycos_transf_1"/>
    <property type="match status" value="1"/>
</dbReference>
<accession>A0ABU9YBY9</accession>
<protein>
    <submittedName>
        <fullName evidence="2">Glycosyltransferase family 4 protein</fullName>
        <ecNumber evidence="2">2.4.-.-</ecNumber>
    </submittedName>
</protein>
<dbReference type="SUPFAM" id="SSF53756">
    <property type="entry name" value="UDP-Glycosyltransferase/glycogen phosphorylase"/>
    <property type="match status" value="1"/>
</dbReference>
<feature type="domain" description="Glycosyl transferase family 1" evidence="1">
    <location>
        <begin position="163"/>
        <end position="319"/>
    </location>
</feature>
<dbReference type="Proteomes" id="UP001419910">
    <property type="component" value="Unassembled WGS sequence"/>
</dbReference>
<dbReference type="PANTHER" id="PTHR45947">
    <property type="entry name" value="SULFOQUINOVOSYL TRANSFERASE SQD2"/>
    <property type="match status" value="1"/>
</dbReference>